<reference evidence="2 3" key="1">
    <citation type="submission" date="2018-08" db="EMBL/GenBank/DDBJ databases">
        <title>The metabolism and importance of syntrophic acetate oxidation coupled to methane or sulfide production in haloalkaline environments.</title>
        <authorList>
            <person name="Timmers P.H.A."/>
            <person name="Vavourakis C.D."/>
            <person name="Sorokin D.Y."/>
            <person name="Sinninghe Damste J.S."/>
            <person name="Muyzer G."/>
            <person name="Stams A.J.M."/>
            <person name="Plugge C.M."/>
        </authorList>
    </citation>
    <scope>NUCLEOTIDE SEQUENCE [LARGE SCALE GENOMIC DNA]</scope>
    <source>
        <strain evidence="2">MSAO_Bac1</strain>
    </source>
</reference>
<keyword evidence="1" id="KW-0472">Membrane</keyword>
<feature type="transmembrane region" description="Helical" evidence="1">
    <location>
        <begin position="71"/>
        <end position="90"/>
    </location>
</feature>
<keyword evidence="1" id="KW-0812">Transmembrane</keyword>
<accession>A0A424YIB8</accession>
<dbReference type="EMBL" id="QZAA01000039">
    <property type="protein sequence ID" value="RQD78064.1"/>
    <property type="molecule type" value="Genomic_DNA"/>
</dbReference>
<organism evidence="2 3">
    <name type="scientific">Candidatus Syntrophonatronum acetioxidans</name>
    <dbReference type="NCBI Taxonomy" id="1795816"/>
    <lineage>
        <taxon>Bacteria</taxon>
        <taxon>Bacillati</taxon>
        <taxon>Bacillota</taxon>
        <taxon>Clostridia</taxon>
        <taxon>Eubacteriales</taxon>
        <taxon>Syntrophomonadaceae</taxon>
        <taxon>Candidatus Syntrophonatronum</taxon>
    </lineage>
</organism>
<feature type="non-terminal residue" evidence="2">
    <location>
        <position position="94"/>
    </location>
</feature>
<evidence type="ECO:0000313" key="3">
    <source>
        <dbReference type="Proteomes" id="UP000285138"/>
    </source>
</evidence>
<dbReference type="AlphaFoldDB" id="A0A424YIB8"/>
<dbReference type="Proteomes" id="UP000285138">
    <property type="component" value="Unassembled WGS sequence"/>
</dbReference>
<keyword evidence="1" id="KW-1133">Transmembrane helix</keyword>
<evidence type="ECO:0000313" key="2">
    <source>
        <dbReference type="EMBL" id="RQD78064.1"/>
    </source>
</evidence>
<sequence length="94" mass="10148">MQSKETRNKPSIGLDIGVFAVKGVLIDGDRVEEIYRPTAGNPAVASKDCLDALLEKVSTPTVMKNILAKGFVFNLIILVVLVISITPVSAHRMI</sequence>
<dbReference type="Gene3D" id="3.30.420.40">
    <property type="match status" value="1"/>
</dbReference>
<name>A0A424YIB8_9FIRM</name>
<comment type="caution">
    <text evidence="2">The sequence shown here is derived from an EMBL/GenBank/DDBJ whole genome shotgun (WGS) entry which is preliminary data.</text>
</comment>
<protein>
    <submittedName>
        <fullName evidence="2">Uncharacterized protein</fullName>
    </submittedName>
</protein>
<gene>
    <name evidence="2" type="ORF">D5R97_01060</name>
</gene>
<evidence type="ECO:0000256" key="1">
    <source>
        <dbReference type="SAM" id="Phobius"/>
    </source>
</evidence>
<proteinExistence type="predicted"/>